<keyword evidence="2" id="KW-0539">Nucleus</keyword>
<gene>
    <name evidence="4" type="ordered locus">TP04_0491</name>
</gene>
<dbReference type="InParanoid" id="Q4N3J0"/>
<comment type="caution">
    <text evidence="4">The sequence shown here is derived from an EMBL/GenBank/DDBJ whole genome shotgun (WGS) entry which is preliminary data.</text>
</comment>
<dbReference type="GO" id="GO:0031593">
    <property type="term" value="F:polyubiquitin modification-dependent protein binding"/>
    <property type="evidence" value="ECO:0007669"/>
    <property type="project" value="TreeGrafter"/>
</dbReference>
<dbReference type="GO" id="GO:0005634">
    <property type="term" value="C:nucleus"/>
    <property type="evidence" value="ECO:0007669"/>
    <property type="project" value="UniProtKB-SubCell"/>
</dbReference>
<proteinExistence type="predicted"/>
<dbReference type="InterPro" id="IPR006640">
    <property type="entry name" value="SprT-like_domain"/>
</dbReference>
<dbReference type="GO" id="GO:0006974">
    <property type="term" value="P:DNA damage response"/>
    <property type="evidence" value="ECO:0007669"/>
    <property type="project" value="InterPro"/>
</dbReference>
<dbReference type="eggNOG" id="KOG3931">
    <property type="taxonomic scope" value="Eukaryota"/>
</dbReference>
<dbReference type="AlphaFoldDB" id="Q4N3J0"/>
<evidence type="ECO:0000313" key="5">
    <source>
        <dbReference type="Proteomes" id="UP000001949"/>
    </source>
</evidence>
<dbReference type="InterPro" id="IPR044245">
    <property type="entry name" value="Spartan"/>
</dbReference>
<name>Q4N3J0_THEPA</name>
<dbReference type="Pfam" id="PF22934">
    <property type="entry name" value="SPRTN_ZBD"/>
    <property type="match status" value="1"/>
</dbReference>
<dbReference type="GO" id="GO:0004222">
    <property type="term" value="F:metalloendopeptidase activity"/>
    <property type="evidence" value="ECO:0007669"/>
    <property type="project" value="InterPro"/>
</dbReference>
<reference evidence="4 5" key="1">
    <citation type="journal article" date="2005" name="Science">
        <title>Genome sequence of Theileria parva, a bovine pathogen that transforms lymphocytes.</title>
        <authorList>
            <person name="Gardner M.J."/>
            <person name="Bishop R."/>
            <person name="Shah T."/>
            <person name="de Villiers E.P."/>
            <person name="Carlton J.M."/>
            <person name="Hall N."/>
            <person name="Ren Q."/>
            <person name="Paulsen I.T."/>
            <person name="Pain A."/>
            <person name="Berriman M."/>
            <person name="Wilson R.J.M."/>
            <person name="Sato S."/>
            <person name="Ralph S.A."/>
            <person name="Mann D.J."/>
            <person name="Xiong Z."/>
            <person name="Shallom S.J."/>
            <person name="Weidman J."/>
            <person name="Jiang L."/>
            <person name="Lynn J."/>
            <person name="Weaver B."/>
            <person name="Shoaibi A."/>
            <person name="Domingo A.R."/>
            <person name="Wasawo D."/>
            <person name="Crabtree J."/>
            <person name="Wortman J.R."/>
            <person name="Haas B."/>
            <person name="Angiuoli S.V."/>
            <person name="Creasy T.H."/>
            <person name="Lu C."/>
            <person name="Suh B."/>
            <person name="Silva J.C."/>
            <person name="Utterback T.R."/>
            <person name="Feldblyum T.V."/>
            <person name="Pertea M."/>
            <person name="Allen J."/>
            <person name="Nierman W.C."/>
            <person name="Taracha E.L.N."/>
            <person name="Salzberg S.L."/>
            <person name="White O.R."/>
            <person name="Fitzhugh H.A."/>
            <person name="Morzaria S."/>
            <person name="Venter J.C."/>
            <person name="Fraser C.M."/>
            <person name="Nene V."/>
        </authorList>
    </citation>
    <scope>NUCLEOTIDE SEQUENCE [LARGE SCALE GENOMIC DNA]</scope>
    <source>
        <strain evidence="4 5">Muguga</strain>
    </source>
</reference>
<comment type="subcellular location">
    <subcellularLocation>
        <location evidence="1">Nucleus</location>
    </subcellularLocation>
</comment>
<dbReference type="SMART" id="SM00731">
    <property type="entry name" value="SprT"/>
    <property type="match status" value="1"/>
</dbReference>
<evidence type="ECO:0000256" key="2">
    <source>
        <dbReference type="ARBA" id="ARBA00023242"/>
    </source>
</evidence>
<evidence type="ECO:0000313" key="4">
    <source>
        <dbReference type="EMBL" id="EAN31843.1"/>
    </source>
</evidence>
<keyword evidence="5" id="KW-1185">Reference proteome</keyword>
<dbReference type="InterPro" id="IPR055220">
    <property type="entry name" value="SPRTN_ZBD"/>
</dbReference>
<dbReference type="Proteomes" id="UP000001949">
    <property type="component" value="Unassembled WGS sequence"/>
</dbReference>
<dbReference type="GeneID" id="3500636"/>
<organism evidence="4 5">
    <name type="scientific">Theileria parva</name>
    <name type="common">East coast fever infection agent</name>
    <dbReference type="NCBI Taxonomy" id="5875"/>
    <lineage>
        <taxon>Eukaryota</taxon>
        <taxon>Sar</taxon>
        <taxon>Alveolata</taxon>
        <taxon>Apicomplexa</taxon>
        <taxon>Aconoidasida</taxon>
        <taxon>Piroplasmida</taxon>
        <taxon>Theileriidae</taxon>
        <taxon>Theileria</taxon>
    </lineage>
</organism>
<accession>Q4N3J0</accession>
<dbReference type="KEGG" id="tpv:TP04_0491"/>
<protein>
    <recommendedName>
        <fullName evidence="3">SprT-like domain-containing protein</fullName>
    </recommendedName>
</protein>
<dbReference type="Pfam" id="PF10263">
    <property type="entry name" value="SprT-like"/>
    <property type="match status" value="1"/>
</dbReference>
<dbReference type="VEuPathDB" id="PiroplasmaDB:TpMuguga_04g00491"/>
<dbReference type="OMA" id="IWRCNGP"/>
<dbReference type="GO" id="GO:0003697">
    <property type="term" value="F:single-stranded DNA binding"/>
    <property type="evidence" value="ECO:0007669"/>
    <property type="project" value="InterPro"/>
</dbReference>
<sequence>MADDVIDVDSSESDCSFEEFNIYEWFMYYNNLCFDGSLDRVQLSWSKRMTRCAGICQYKPIGFCHIRLSESLLRYRSATECKETLLHEMIHAYIFLNKLDFLFGHGPKFIWHMKRVNEITGLNVTVSHQFHDEVNYYRKHIWRCDGICRFKPPYFGYVKRSTNRNPGPNDFWWKKHETECGGKFIKISNDLNVSTKKRVNRGNSKQDNFD</sequence>
<dbReference type="PANTHER" id="PTHR21220:SF0">
    <property type="entry name" value="DNA-DEPENDENT METALLOPROTEASE SPRTN"/>
    <property type="match status" value="1"/>
</dbReference>
<dbReference type="PANTHER" id="PTHR21220">
    <property type="entry name" value="DNA-DEPENDENT METALLOPROTEASE SPRTN"/>
    <property type="match status" value="1"/>
</dbReference>
<evidence type="ECO:0000256" key="1">
    <source>
        <dbReference type="ARBA" id="ARBA00004123"/>
    </source>
</evidence>
<dbReference type="EMBL" id="AAGK01000004">
    <property type="protein sequence ID" value="EAN31843.1"/>
    <property type="molecule type" value="Genomic_DNA"/>
</dbReference>
<feature type="domain" description="SprT-like" evidence="3">
    <location>
        <begin position="20"/>
        <end position="187"/>
    </location>
</feature>
<evidence type="ECO:0000259" key="3">
    <source>
        <dbReference type="SMART" id="SM00731"/>
    </source>
</evidence>
<dbReference type="STRING" id="5875.Q4N3J0"/>